<comment type="pathway">
    <text evidence="1">Lipid metabolism.</text>
</comment>
<keyword evidence="10 12" id="KW-1208">Phospholipid metabolism</keyword>
<keyword evidence="6 12" id="KW-0472">Membrane</keyword>
<dbReference type="Pfam" id="PF02666">
    <property type="entry name" value="PS_Dcarbxylase"/>
    <property type="match status" value="1"/>
</dbReference>
<gene>
    <name evidence="12 13" type="primary">psd</name>
    <name evidence="13" type="ORF">SADO_00470</name>
</gene>
<protein>
    <recommendedName>
        <fullName evidence="12">Phosphatidylserine decarboxylase proenzyme</fullName>
        <ecNumber evidence="12">4.1.1.65</ecNumber>
    </recommendedName>
    <component>
        <recommendedName>
            <fullName evidence="12">Phosphatidylserine decarboxylase alpha chain</fullName>
        </recommendedName>
    </component>
    <component>
        <recommendedName>
            <fullName evidence="12">Phosphatidylserine decarboxylase beta chain</fullName>
        </recommendedName>
    </component>
</protein>
<keyword evidence="5 12" id="KW-0443">Lipid metabolism</keyword>
<evidence type="ECO:0000256" key="10">
    <source>
        <dbReference type="ARBA" id="ARBA00023264"/>
    </source>
</evidence>
<dbReference type="PANTHER" id="PTHR10067:SF6">
    <property type="entry name" value="PHOSPHATIDYLSERINE DECARBOXYLASE PROENZYME, MITOCHONDRIAL"/>
    <property type="match status" value="1"/>
</dbReference>
<sequence>MTSSTSASFADRLFAGLLWLLPTRAISRAAHSLARSRMPWLKQRLIDAFMRLYPGIDMAEAAQPDPKAYSSFNAFFTRALAPGARPMPVDREQIVSPVDGTLGAFGDATTGMICQTKGMAYDLRTLLGGSEAWSAAFLGGRYATFYLAPDNYHRVHMPLDGCVREMRYVPGRLFGVNPRCVRAIPRLFARNERLVTLFDTAVGPMAVVMVGAFIVGGIHTRWAGQICPPHRPAPRDESFADTALEQAYYARGEEMGRFSIGSSVILLFGPGALAWQDGIENGQKLVLGQSIARLGSGA</sequence>
<dbReference type="RefSeq" id="WP_353108328.1">
    <property type="nucleotide sequence ID" value="NZ_APND01000001.1"/>
</dbReference>
<evidence type="ECO:0000256" key="3">
    <source>
        <dbReference type="ARBA" id="ARBA00022516"/>
    </source>
</evidence>
<dbReference type="GO" id="GO:0004609">
    <property type="term" value="F:phosphatidylserine decarboxylase activity"/>
    <property type="evidence" value="ECO:0007669"/>
    <property type="project" value="UniProtKB-EC"/>
</dbReference>
<evidence type="ECO:0000313" key="13">
    <source>
        <dbReference type="EMBL" id="MES1927684.1"/>
    </source>
</evidence>
<comment type="catalytic activity">
    <reaction evidence="12">
        <text>a 1,2-diacyl-sn-glycero-3-phospho-L-serine + H(+) = a 1,2-diacyl-sn-glycero-3-phosphoethanolamine + CO2</text>
        <dbReference type="Rhea" id="RHEA:20828"/>
        <dbReference type="ChEBI" id="CHEBI:15378"/>
        <dbReference type="ChEBI" id="CHEBI:16526"/>
        <dbReference type="ChEBI" id="CHEBI:57262"/>
        <dbReference type="ChEBI" id="CHEBI:64612"/>
        <dbReference type="EC" id="4.1.1.65"/>
    </reaction>
</comment>
<dbReference type="EC" id="4.1.1.65" evidence="12"/>
<comment type="PTM">
    <text evidence="12">Is synthesized initially as an inactive proenzyme. Formation of the active enzyme involves a self-maturation process in which the active site pyruvoyl group is generated from an internal serine residue via an autocatalytic post-translational modification. Two non-identical subunits are generated from the proenzyme in this reaction, and the pyruvate is formed at the N-terminus of the alpha chain, which is derived from the carboxyl end of the proenzyme. The autoendoproteolytic cleavage occurs by a canonical serine protease mechanism, in which the side chain hydroxyl group of the serine supplies its oxygen atom to form the C-terminus of the beta chain, while the remainder of the serine residue undergoes an oxidative deamination to produce ammonia and the pyruvoyl prosthetic group on the alpha chain. During this reaction, the Ser that is part of the protease active site of the proenzyme becomes the pyruvoyl prosthetic group, which constitutes an essential element of the active site of the mature decarboxylase.</text>
</comment>
<keyword evidence="3 12" id="KW-0444">Lipid biosynthesis</keyword>
<comment type="subunit">
    <text evidence="12">Heterodimer of a large membrane-associated beta subunit and a small pyruvoyl-containing alpha subunit.</text>
</comment>
<evidence type="ECO:0000256" key="1">
    <source>
        <dbReference type="ARBA" id="ARBA00005189"/>
    </source>
</evidence>
<evidence type="ECO:0000256" key="9">
    <source>
        <dbReference type="ARBA" id="ARBA00023239"/>
    </source>
</evidence>
<comment type="pathway">
    <text evidence="12">Phospholipid metabolism; phosphatidylethanolamine biosynthesis; phosphatidylethanolamine from CDP-diacylglycerol: step 2/2.</text>
</comment>
<name>A0ABV2AX29_9GAMM</name>
<keyword evidence="14" id="KW-1185">Reference proteome</keyword>
<feature type="chain" id="PRO_5044932908" description="Phosphatidylserine decarboxylase beta chain" evidence="12">
    <location>
        <begin position="1"/>
        <end position="261"/>
    </location>
</feature>
<keyword evidence="11 12" id="KW-0670">Pyruvate</keyword>
<dbReference type="Proteomes" id="UP001460888">
    <property type="component" value="Unassembled WGS sequence"/>
</dbReference>
<dbReference type="HAMAP" id="MF_00662">
    <property type="entry name" value="PS_decarb_PSD_B_type1"/>
    <property type="match status" value="1"/>
</dbReference>
<reference evidence="13 14" key="1">
    <citation type="submission" date="2013-03" db="EMBL/GenBank/DDBJ databases">
        <title>Salinisphaera dokdonensis CL-ES53 Genome Sequencing.</title>
        <authorList>
            <person name="Li C."/>
            <person name="Lai Q."/>
            <person name="Shao Z."/>
        </authorList>
    </citation>
    <scope>NUCLEOTIDE SEQUENCE [LARGE SCALE GENOMIC DNA]</scope>
    <source>
        <strain evidence="13 14">CL-ES53</strain>
    </source>
</reference>
<dbReference type="InterPro" id="IPR033178">
    <property type="entry name" value="PSD_type1_pro"/>
</dbReference>
<evidence type="ECO:0000256" key="7">
    <source>
        <dbReference type="ARBA" id="ARBA00023145"/>
    </source>
</evidence>
<comment type="function">
    <text evidence="12">Catalyzes the formation of phosphatidylethanolamine (PtdEtn) from phosphatidylserine (PtdSer).</text>
</comment>
<keyword evidence="2 12" id="KW-1003">Cell membrane</keyword>
<dbReference type="PANTHER" id="PTHR10067">
    <property type="entry name" value="PHOSPHATIDYLSERINE DECARBOXYLASE"/>
    <property type="match status" value="1"/>
</dbReference>
<evidence type="ECO:0000256" key="6">
    <source>
        <dbReference type="ARBA" id="ARBA00023136"/>
    </source>
</evidence>
<evidence type="ECO:0000313" key="14">
    <source>
        <dbReference type="Proteomes" id="UP001460888"/>
    </source>
</evidence>
<comment type="similarity">
    <text evidence="12">Belongs to the phosphatidylserine decarboxylase family. PSD-B subfamily. Prokaryotic type I sub-subfamily.</text>
</comment>
<feature type="active site" description="Schiff-base intermediate with substrate; via pyruvic acid; for decarboxylase activity" evidence="12">
    <location>
        <position position="262"/>
    </location>
</feature>
<comment type="cofactor">
    <cofactor evidence="12">
        <name>pyruvate</name>
        <dbReference type="ChEBI" id="CHEBI:15361"/>
    </cofactor>
    <text evidence="12">Binds 1 pyruvoyl group covalently per subunit.</text>
</comment>
<comment type="subcellular location">
    <subcellularLocation>
        <location evidence="12">Cell membrane</location>
        <topology evidence="12">Peripheral membrane protein</topology>
    </subcellularLocation>
</comment>
<accession>A0ABV2AX29</accession>
<evidence type="ECO:0000256" key="12">
    <source>
        <dbReference type="HAMAP-Rule" id="MF_00662"/>
    </source>
</evidence>
<keyword evidence="7 12" id="KW-0865">Zymogen</keyword>
<evidence type="ECO:0000256" key="11">
    <source>
        <dbReference type="ARBA" id="ARBA00023317"/>
    </source>
</evidence>
<proteinExistence type="inferred from homology"/>
<evidence type="ECO:0000256" key="2">
    <source>
        <dbReference type="ARBA" id="ARBA00022475"/>
    </source>
</evidence>
<keyword evidence="4 12" id="KW-0210">Decarboxylase</keyword>
<dbReference type="NCBIfam" id="TIGR00163">
    <property type="entry name" value="PS_decarb"/>
    <property type="match status" value="1"/>
</dbReference>
<comment type="caution">
    <text evidence="13">The sequence shown here is derived from an EMBL/GenBank/DDBJ whole genome shotgun (WGS) entry which is preliminary data.</text>
</comment>
<evidence type="ECO:0000256" key="4">
    <source>
        <dbReference type="ARBA" id="ARBA00022793"/>
    </source>
</evidence>
<feature type="active site" description="Charge relay system; for autoendoproteolytic cleavage activity" evidence="12">
    <location>
        <position position="99"/>
    </location>
</feature>
<dbReference type="InterPro" id="IPR003817">
    <property type="entry name" value="PS_Dcarbxylase"/>
</dbReference>
<keyword evidence="9 12" id="KW-0456">Lyase</keyword>
<feature type="chain" id="PRO_5044932907" description="Phosphatidylserine decarboxylase alpha chain" evidence="12">
    <location>
        <begin position="262"/>
        <end position="298"/>
    </location>
</feature>
<dbReference type="EMBL" id="APND01000001">
    <property type="protein sequence ID" value="MES1927684.1"/>
    <property type="molecule type" value="Genomic_DNA"/>
</dbReference>
<feature type="active site" description="Charge relay system; for autoendoproteolytic cleavage activity" evidence="12">
    <location>
        <position position="156"/>
    </location>
</feature>
<evidence type="ECO:0000256" key="5">
    <source>
        <dbReference type="ARBA" id="ARBA00023098"/>
    </source>
</evidence>
<feature type="modified residue" description="Pyruvic acid (Ser); by autocatalysis" evidence="12">
    <location>
        <position position="262"/>
    </location>
</feature>
<dbReference type="InterPro" id="IPR033177">
    <property type="entry name" value="PSD-B"/>
</dbReference>
<organism evidence="13 14">
    <name type="scientific">Salinisphaera dokdonensis CL-ES53</name>
    <dbReference type="NCBI Taxonomy" id="1304272"/>
    <lineage>
        <taxon>Bacteria</taxon>
        <taxon>Pseudomonadati</taxon>
        <taxon>Pseudomonadota</taxon>
        <taxon>Gammaproteobacteria</taxon>
        <taxon>Salinisphaerales</taxon>
        <taxon>Salinisphaeraceae</taxon>
        <taxon>Salinisphaera</taxon>
    </lineage>
</organism>
<feature type="site" description="Cleavage (non-hydrolytic); by autocatalysis" evidence="12">
    <location>
        <begin position="261"/>
        <end position="262"/>
    </location>
</feature>
<feature type="active site" description="Charge relay system; for autoendoproteolytic cleavage activity" evidence="12">
    <location>
        <position position="262"/>
    </location>
</feature>
<keyword evidence="8 12" id="KW-0594">Phospholipid biosynthesis</keyword>
<evidence type="ECO:0000256" key="8">
    <source>
        <dbReference type="ARBA" id="ARBA00023209"/>
    </source>
</evidence>